<dbReference type="Proteomes" id="UP000003100">
    <property type="component" value="Unassembled WGS sequence"/>
</dbReference>
<sequence>MFIEKPPILICFHSRHYKKSKRKYPSIYLTFQRGFLHFCKSETFPKIRSTRYWEELRNDKMVWQPC</sequence>
<evidence type="ECO:0000313" key="1">
    <source>
        <dbReference type="EMBL" id="EEG47608.1"/>
    </source>
</evidence>
<proteinExistence type="predicted"/>
<gene>
    <name evidence="1" type="ORF">RUMHYD_03507</name>
</gene>
<dbReference type="HOGENOM" id="CLU_2822496_0_0_9"/>
<reference evidence="1 2" key="2">
    <citation type="submission" date="2009-02" db="EMBL/GenBank/DDBJ databases">
        <title>Draft genome sequence of Blautia hydrogenotrophica DSM 10507 (Ruminococcus hydrogenotrophicus DSM 10507).</title>
        <authorList>
            <person name="Sudarsanam P."/>
            <person name="Ley R."/>
            <person name="Guruge J."/>
            <person name="Turnbaugh P.J."/>
            <person name="Mahowald M."/>
            <person name="Liep D."/>
            <person name="Gordon J."/>
        </authorList>
    </citation>
    <scope>NUCLEOTIDE SEQUENCE [LARGE SCALE GENOMIC DNA]</scope>
    <source>
        <strain evidence="2">DSM 10507 / JCM 14656 / S5a33</strain>
    </source>
</reference>
<accession>C0CRJ2</accession>
<dbReference type="EMBL" id="ACBZ01000187">
    <property type="protein sequence ID" value="EEG47608.1"/>
    <property type="molecule type" value="Genomic_DNA"/>
</dbReference>
<name>C0CRJ2_BLAHS</name>
<reference evidence="1 2" key="1">
    <citation type="submission" date="2009-01" db="EMBL/GenBank/DDBJ databases">
        <authorList>
            <person name="Fulton L."/>
            <person name="Clifton S."/>
            <person name="Fulton B."/>
            <person name="Xu J."/>
            <person name="Minx P."/>
            <person name="Pepin K.H."/>
            <person name="Johnson M."/>
            <person name="Bhonagiri V."/>
            <person name="Nash W.E."/>
            <person name="Mardis E.R."/>
            <person name="Wilson R.K."/>
        </authorList>
    </citation>
    <scope>NUCLEOTIDE SEQUENCE [LARGE SCALE GENOMIC DNA]</scope>
    <source>
        <strain evidence="2">DSM 10507 / JCM 14656 / S5a33</strain>
    </source>
</reference>
<comment type="caution">
    <text evidence="1">The sequence shown here is derived from an EMBL/GenBank/DDBJ whole genome shotgun (WGS) entry which is preliminary data.</text>
</comment>
<protein>
    <submittedName>
        <fullName evidence="1">Uncharacterized protein</fullName>
    </submittedName>
</protein>
<organism evidence="1 2">
    <name type="scientific">Blautia hydrogenotrophica (strain DSM 10507 / JCM 14656 / S5a33)</name>
    <name type="common">Ruminococcus hydrogenotrophicus</name>
    <dbReference type="NCBI Taxonomy" id="476272"/>
    <lineage>
        <taxon>Bacteria</taxon>
        <taxon>Bacillati</taxon>
        <taxon>Bacillota</taxon>
        <taxon>Clostridia</taxon>
        <taxon>Lachnospirales</taxon>
        <taxon>Lachnospiraceae</taxon>
        <taxon>Blautia</taxon>
    </lineage>
</organism>
<dbReference type="AlphaFoldDB" id="C0CRJ2"/>
<dbReference type="PATRIC" id="fig|476272.21.peg.182"/>
<evidence type="ECO:0000313" key="2">
    <source>
        <dbReference type="Proteomes" id="UP000003100"/>
    </source>
</evidence>
<keyword evidence="2" id="KW-1185">Reference proteome</keyword>